<dbReference type="Proteomes" id="UP000027186">
    <property type="component" value="Chromosome"/>
</dbReference>
<dbReference type="KEGG" id="abq:ABAZ39_12180"/>
<protein>
    <submittedName>
        <fullName evidence="2">Uncharacterized protein</fullName>
    </submittedName>
</protein>
<evidence type="ECO:0000313" key="2">
    <source>
        <dbReference type="EMBL" id="AIB12732.1"/>
    </source>
</evidence>
<organism evidence="2 3">
    <name type="scientific">Azospirillum argentinense</name>
    <dbReference type="NCBI Taxonomy" id="2970906"/>
    <lineage>
        <taxon>Bacteria</taxon>
        <taxon>Pseudomonadati</taxon>
        <taxon>Pseudomonadota</taxon>
        <taxon>Alphaproteobacteria</taxon>
        <taxon>Rhodospirillales</taxon>
        <taxon>Azospirillaceae</taxon>
        <taxon>Azospirillum</taxon>
    </lineage>
</organism>
<feature type="region of interest" description="Disordered" evidence="1">
    <location>
        <begin position="1"/>
        <end position="44"/>
    </location>
</feature>
<name>A0A060DII0_9PROT</name>
<reference evidence="2 3" key="1">
    <citation type="journal article" date="2014" name="Genome Announc.">
        <title>Complete Genome Sequence of the Model Rhizosphere Strain Azospirillum brasilense Az39, Successfully Applied in Agriculture.</title>
        <authorList>
            <person name="Rivera D."/>
            <person name="Revale S."/>
            <person name="Molina R."/>
            <person name="Gualpa J."/>
            <person name="Puente M."/>
            <person name="Maroniche G."/>
            <person name="Paris G."/>
            <person name="Baker D."/>
            <person name="Clavijo B."/>
            <person name="McLay K."/>
            <person name="Spaepen S."/>
            <person name="Perticari A."/>
            <person name="Vazquez M."/>
            <person name="Wisniewski-Dye F."/>
            <person name="Watkins C."/>
            <person name="Martinez-Abarca F."/>
            <person name="Vanderleyden J."/>
            <person name="Cassan F."/>
        </authorList>
    </citation>
    <scope>NUCLEOTIDE SEQUENCE [LARGE SCALE GENOMIC DNA]</scope>
    <source>
        <strain evidence="2 3">Az39</strain>
    </source>
</reference>
<evidence type="ECO:0000256" key="1">
    <source>
        <dbReference type="SAM" id="MobiDB-lite"/>
    </source>
</evidence>
<sequence>MNVMEPSVGAVRQPAPLSTTTSSAPKHAAEAKEATVGPPSDGARDTAAVVTLSETAQASLVTQTATQTAGKKDFATVAKDTRAAIDAKYAELAANGKPMDYMHATQESWDTVYGGLDRRALFAIASNSDGSFSKDEQDTAQSIMSQQQGQAMMAADPTGNDLAARFRAGVAFLEGVSDEEKAPANWAVQRAANQFGYEQTMRSSGREPDDLDSENPLVAMIKGAMDRLKDKSPESVATGGYVKDLKDMPLFRDGVPAVAAGPGPSPQIRALDIRA</sequence>
<dbReference type="EMBL" id="CP007793">
    <property type="protein sequence ID" value="AIB12732.1"/>
    <property type="molecule type" value="Genomic_DNA"/>
</dbReference>
<proteinExistence type="predicted"/>
<accession>A0A060DII0</accession>
<dbReference type="AlphaFoldDB" id="A0A060DII0"/>
<evidence type="ECO:0000313" key="3">
    <source>
        <dbReference type="Proteomes" id="UP000027186"/>
    </source>
</evidence>
<gene>
    <name evidence="2" type="ORF">ABAZ39_12180</name>
</gene>